<name>A0A8H9LDC7_9DEIO</name>
<dbReference type="PANTHER" id="PTHR14969">
    <property type="entry name" value="SPHINGOSINE-1-PHOSPHATE PHOSPHOHYDROLASE"/>
    <property type="match status" value="1"/>
</dbReference>
<dbReference type="SUPFAM" id="SSF48317">
    <property type="entry name" value="Acid phosphatase/Vanadium-dependent haloperoxidase"/>
    <property type="match status" value="1"/>
</dbReference>
<evidence type="ECO:0000256" key="1">
    <source>
        <dbReference type="ARBA" id="ARBA00004651"/>
    </source>
</evidence>
<comment type="caution">
    <text evidence="9">The sequence shown here is derived from an EMBL/GenBank/DDBJ whole genome shotgun (WGS) entry which is preliminary data.</text>
</comment>
<evidence type="ECO:0000256" key="7">
    <source>
        <dbReference type="SAM" id="Phobius"/>
    </source>
</evidence>
<evidence type="ECO:0000256" key="5">
    <source>
        <dbReference type="ARBA" id="ARBA00022989"/>
    </source>
</evidence>
<dbReference type="Pfam" id="PF01569">
    <property type="entry name" value="PAP2"/>
    <property type="match status" value="1"/>
</dbReference>
<sequence>MLTWIHAHTSPALTQTSVLLNTIGGPVVMGGVFVLIVLGLWFTQRRAQATFTLLGLGSAVGVALVMKLVFHRVRPELWPRLITENGASFPSGHSTTAAALVTCLVLLLWRTPWRWPVLILGGLYALLMGYGRLVLGVHYPTDVLAGWLTGLSLVLGTYQVLSSSLKSHSTPGGA</sequence>
<evidence type="ECO:0000256" key="2">
    <source>
        <dbReference type="ARBA" id="ARBA00022475"/>
    </source>
</evidence>
<dbReference type="AlphaFoldDB" id="A0A8H9LDC7"/>
<dbReference type="Gene3D" id="1.20.144.10">
    <property type="entry name" value="Phosphatidic acid phosphatase type 2/haloperoxidase"/>
    <property type="match status" value="2"/>
</dbReference>
<evidence type="ECO:0000313" key="9">
    <source>
        <dbReference type="EMBL" id="GGM59818.1"/>
    </source>
</evidence>
<dbReference type="SMART" id="SM00014">
    <property type="entry name" value="acidPPc"/>
    <property type="match status" value="1"/>
</dbReference>
<evidence type="ECO:0000259" key="8">
    <source>
        <dbReference type="SMART" id="SM00014"/>
    </source>
</evidence>
<dbReference type="GO" id="GO:0005886">
    <property type="term" value="C:plasma membrane"/>
    <property type="evidence" value="ECO:0007669"/>
    <property type="project" value="UniProtKB-SubCell"/>
</dbReference>
<keyword evidence="10" id="KW-1185">Reference proteome</keyword>
<feature type="transmembrane region" description="Helical" evidence="7">
    <location>
        <begin position="23"/>
        <end position="42"/>
    </location>
</feature>
<keyword evidence="3 7" id="KW-0812">Transmembrane</keyword>
<evidence type="ECO:0000256" key="3">
    <source>
        <dbReference type="ARBA" id="ARBA00022692"/>
    </source>
</evidence>
<evidence type="ECO:0000256" key="4">
    <source>
        <dbReference type="ARBA" id="ARBA00022801"/>
    </source>
</evidence>
<proteinExistence type="predicted"/>
<dbReference type="GO" id="GO:0016787">
    <property type="term" value="F:hydrolase activity"/>
    <property type="evidence" value="ECO:0007669"/>
    <property type="project" value="UniProtKB-KW"/>
</dbReference>
<dbReference type="CDD" id="cd03392">
    <property type="entry name" value="PAP2_like_2"/>
    <property type="match status" value="1"/>
</dbReference>
<protein>
    <recommendedName>
        <fullName evidence="8">Phosphatidic acid phosphatase type 2/haloperoxidase domain-containing protein</fullName>
    </recommendedName>
</protein>
<keyword evidence="2" id="KW-1003">Cell membrane</keyword>
<organism evidence="9 10">
    <name type="scientific">Deinococcus arenae</name>
    <dbReference type="NCBI Taxonomy" id="1452751"/>
    <lineage>
        <taxon>Bacteria</taxon>
        <taxon>Thermotogati</taxon>
        <taxon>Deinococcota</taxon>
        <taxon>Deinococci</taxon>
        <taxon>Deinococcales</taxon>
        <taxon>Deinococcaceae</taxon>
        <taxon>Deinococcus</taxon>
    </lineage>
</organism>
<dbReference type="Proteomes" id="UP000600547">
    <property type="component" value="Unassembled WGS sequence"/>
</dbReference>
<keyword evidence="4" id="KW-0378">Hydrolase</keyword>
<dbReference type="InterPro" id="IPR036938">
    <property type="entry name" value="PAP2/HPO_sf"/>
</dbReference>
<keyword evidence="5 7" id="KW-1133">Transmembrane helix</keyword>
<accession>A0A8H9LDC7</accession>
<feature type="transmembrane region" description="Helical" evidence="7">
    <location>
        <begin position="90"/>
        <end position="109"/>
    </location>
</feature>
<evidence type="ECO:0000256" key="6">
    <source>
        <dbReference type="ARBA" id="ARBA00023136"/>
    </source>
</evidence>
<feature type="domain" description="Phosphatidic acid phosphatase type 2/haloperoxidase" evidence="8">
    <location>
        <begin position="49"/>
        <end position="158"/>
    </location>
</feature>
<dbReference type="EMBL" id="BMQG01000032">
    <property type="protein sequence ID" value="GGM59818.1"/>
    <property type="molecule type" value="Genomic_DNA"/>
</dbReference>
<gene>
    <name evidence="9" type="ORF">GCM10008956_39380</name>
</gene>
<keyword evidence="6 7" id="KW-0472">Membrane</keyword>
<evidence type="ECO:0000313" key="10">
    <source>
        <dbReference type="Proteomes" id="UP000600547"/>
    </source>
</evidence>
<dbReference type="PANTHER" id="PTHR14969:SF62">
    <property type="entry name" value="DECAPRENYLPHOSPHORYL-5-PHOSPHORIBOSE PHOSPHATASE RV3807C-RELATED"/>
    <property type="match status" value="1"/>
</dbReference>
<dbReference type="InterPro" id="IPR000326">
    <property type="entry name" value="PAP2/HPO"/>
</dbReference>
<feature type="transmembrane region" description="Helical" evidence="7">
    <location>
        <begin position="116"/>
        <end position="137"/>
    </location>
</feature>
<comment type="subcellular location">
    <subcellularLocation>
        <location evidence="1">Cell membrane</location>
        <topology evidence="1">Multi-pass membrane protein</topology>
    </subcellularLocation>
</comment>
<reference evidence="10" key="1">
    <citation type="journal article" date="2019" name="Int. J. Syst. Evol. Microbiol.">
        <title>The Global Catalogue of Microorganisms (GCM) 10K type strain sequencing project: providing services to taxonomists for standard genome sequencing and annotation.</title>
        <authorList>
            <consortium name="The Broad Institute Genomics Platform"/>
            <consortium name="The Broad Institute Genome Sequencing Center for Infectious Disease"/>
            <person name="Wu L."/>
            <person name="Ma J."/>
        </authorList>
    </citation>
    <scope>NUCLEOTIDE SEQUENCE [LARGE SCALE GENOMIC DNA]</scope>
    <source>
        <strain evidence="10">JCM 31047</strain>
    </source>
</reference>
<feature type="transmembrane region" description="Helical" evidence="7">
    <location>
        <begin position="49"/>
        <end position="70"/>
    </location>
</feature>
<feature type="transmembrane region" description="Helical" evidence="7">
    <location>
        <begin position="143"/>
        <end position="161"/>
    </location>
</feature>